<sequence length="41" mass="4828">MMNMNPTQCNELSAEHDERTKWHNDDLRDAQRLDDAWGLAV</sequence>
<dbReference type="EMBL" id="LR134162">
    <property type="protein sequence ID" value="VEB02392.1"/>
    <property type="molecule type" value="Genomic_DNA"/>
</dbReference>
<dbReference type="AlphaFoldDB" id="A0A3S5DHE1"/>
<dbReference type="Proteomes" id="UP000282433">
    <property type="component" value="Chromosome"/>
</dbReference>
<reference evidence="2 3" key="1">
    <citation type="submission" date="2018-12" db="EMBL/GenBank/DDBJ databases">
        <authorList>
            <consortium name="Pathogen Informatics"/>
        </authorList>
    </citation>
    <scope>NUCLEOTIDE SEQUENCE [LARGE SCALE GENOMIC DNA]</scope>
    <source>
        <strain evidence="2 3">NCTC13635</strain>
    </source>
</reference>
<feature type="region of interest" description="Disordered" evidence="1">
    <location>
        <begin position="1"/>
        <end position="26"/>
    </location>
</feature>
<organism evidence="2 3">
    <name type="scientific">Klebsiella pneumoniae</name>
    <dbReference type="NCBI Taxonomy" id="573"/>
    <lineage>
        <taxon>Bacteria</taxon>
        <taxon>Pseudomonadati</taxon>
        <taxon>Pseudomonadota</taxon>
        <taxon>Gammaproteobacteria</taxon>
        <taxon>Enterobacterales</taxon>
        <taxon>Enterobacteriaceae</taxon>
        <taxon>Klebsiella/Raoultella group</taxon>
        <taxon>Klebsiella</taxon>
        <taxon>Klebsiella pneumoniae complex</taxon>
    </lineage>
</organism>
<feature type="compositionally biased region" description="Basic and acidic residues" evidence="1">
    <location>
        <begin position="13"/>
        <end position="26"/>
    </location>
</feature>
<gene>
    <name evidence="2" type="ORF">NCTC13635_02819</name>
</gene>
<evidence type="ECO:0000256" key="1">
    <source>
        <dbReference type="SAM" id="MobiDB-lite"/>
    </source>
</evidence>
<feature type="compositionally biased region" description="Polar residues" evidence="1">
    <location>
        <begin position="1"/>
        <end position="11"/>
    </location>
</feature>
<evidence type="ECO:0000313" key="3">
    <source>
        <dbReference type="Proteomes" id="UP000282433"/>
    </source>
</evidence>
<accession>A0A3S5DHE1</accession>
<proteinExistence type="predicted"/>
<name>A0A3S5DHE1_KLEPN</name>
<evidence type="ECO:0000313" key="2">
    <source>
        <dbReference type="EMBL" id="VEB02392.1"/>
    </source>
</evidence>
<protein>
    <submittedName>
        <fullName evidence="2">Uncharacterized protein</fullName>
    </submittedName>
</protein>